<dbReference type="PANTHER" id="PTHR12302:SF3">
    <property type="entry name" value="SERINE_THREONINE-PROTEIN KINASE 31"/>
    <property type="match status" value="1"/>
</dbReference>
<keyword evidence="7" id="KW-1185">Reference proteome</keyword>
<evidence type="ECO:0000256" key="2">
    <source>
        <dbReference type="ARBA" id="ARBA00022759"/>
    </source>
</evidence>
<dbReference type="Pfam" id="PF00565">
    <property type="entry name" value="SNase"/>
    <property type="match status" value="1"/>
</dbReference>
<dbReference type="PANTHER" id="PTHR12302">
    <property type="entry name" value="EBNA2 BINDING PROTEIN P100"/>
    <property type="match status" value="1"/>
</dbReference>
<dbReference type="GO" id="GO:0004519">
    <property type="term" value="F:endonuclease activity"/>
    <property type="evidence" value="ECO:0007669"/>
    <property type="project" value="UniProtKB-KW"/>
</dbReference>
<dbReference type="InterPro" id="IPR035437">
    <property type="entry name" value="SNase_OB-fold_sf"/>
</dbReference>
<protein>
    <submittedName>
        <fullName evidence="6">Endonuclease YncB(Thermonuclease family)</fullName>
    </submittedName>
</protein>
<feature type="compositionally biased region" description="Basic residues" evidence="4">
    <location>
        <begin position="144"/>
        <end position="158"/>
    </location>
</feature>
<evidence type="ECO:0000256" key="1">
    <source>
        <dbReference type="ARBA" id="ARBA00022722"/>
    </source>
</evidence>
<dbReference type="SMART" id="SM00318">
    <property type="entry name" value="SNc"/>
    <property type="match status" value="1"/>
</dbReference>
<proteinExistence type="predicted"/>
<dbReference type="SUPFAM" id="SSF50199">
    <property type="entry name" value="Staphylococcal nuclease"/>
    <property type="match status" value="1"/>
</dbReference>
<keyword evidence="1" id="KW-0540">Nuclease</keyword>
<sequence length="158" mass="18295">MFSNSTFAIERWINCRVVSISDGDSITCLLSNKKQIKVRLAEIDAPEKAQAFGNRAKQTLAQLVHKTQVTLKISDYDRYGRTVATIYTPQGKNINMQMVQLGMAWAYTQYMKNPQYLQAQRQAQAQRIGLWKDPHPIPPNKFRQLQRQHNKHNKQGQH</sequence>
<dbReference type="GO" id="GO:0003676">
    <property type="term" value="F:nucleic acid binding"/>
    <property type="evidence" value="ECO:0007669"/>
    <property type="project" value="InterPro"/>
</dbReference>
<dbReference type="InterPro" id="IPR002071">
    <property type="entry name" value="Thermonucl_AS"/>
</dbReference>
<evidence type="ECO:0000256" key="3">
    <source>
        <dbReference type="ARBA" id="ARBA00022801"/>
    </source>
</evidence>
<feature type="region of interest" description="Disordered" evidence="4">
    <location>
        <begin position="131"/>
        <end position="158"/>
    </location>
</feature>
<feature type="domain" description="TNase-like" evidence="5">
    <location>
        <begin position="11"/>
        <end position="133"/>
    </location>
</feature>
<dbReference type="InterPro" id="IPR016071">
    <property type="entry name" value="Staphylococal_nuclease_OB-fold"/>
</dbReference>
<gene>
    <name evidence="6" type="ORF">EV692_2243</name>
</gene>
<evidence type="ECO:0000259" key="5">
    <source>
        <dbReference type="PROSITE" id="PS50830"/>
    </source>
</evidence>
<keyword evidence="2 6" id="KW-0255">Endonuclease</keyword>
<dbReference type="AlphaFoldDB" id="A0A4R1KS43"/>
<keyword evidence="3" id="KW-0378">Hydrolase</keyword>
<evidence type="ECO:0000313" key="6">
    <source>
        <dbReference type="EMBL" id="TCK66969.1"/>
    </source>
</evidence>
<dbReference type="Proteomes" id="UP000295496">
    <property type="component" value="Unassembled WGS sequence"/>
</dbReference>
<dbReference type="Gene3D" id="2.40.50.90">
    <property type="match status" value="1"/>
</dbReference>
<dbReference type="PROSITE" id="PS01284">
    <property type="entry name" value="TNASE_2"/>
    <property type="match status" value="1"/>
</dbReference>
<accession>A0A4R1KS43</accession>
<dbReference type="PROSITE" id="PS50830">
    <property type="entry name" value="TNASE_3"/>
    <property type="match status" value="1"/>
</dbReference>
<name>A0A4R1KS43_9PAST</name>
<reference evidence="6 7" key="1">
    <citation type="submission" date="2019-03" db="EMBL/GenBank/DDBJ databases">
        <title>Genomic Encyclopedia of Type Strains, Phase IV (KMG-IV): sequencing the most valuable type-strain genomes for metagenomic binning, comparative biology and taxonomic classification.</title>
        <authorList>
            <person name="Goeker M."/>
        </authorList>
    </citation>
    <scope>NUCLEOTIDE SEQUENCE [LARGE SCALE GENOMIC DNA]</scope>
    <source>
        <strain evidence="6 7">DSM 10053</strain>
    </source>
</reference>
<comment type="caution">
    <text evidence="6">The sequence shown here is derived from an EMBL/GenBank/DDBJ whole genome shotgun (WGS) entry which is preliminary data.</text>
</comment>
<evidence type="ECO:0000313" key="7">
    <source>
        <dbReference type="Proteomes" id="UP000295496"/>
    </source>
</evidence>
<evidence type="ECO:0000256" key="4">
    <source>
        <dbReference type="SAM" id="MobiDB-lite"/>
    </source>
</evidence>
<dbReference type="EMBL" id="SMGJ01000009">
    <property type="protein sequence ID" value="TCK66969.1"/>
    <property type="molecule type" value="Genomic_DNA"/>
</dbReference>
<organism evidence="6 7">
    <name type="scientific">Lonepinella koalarum</name>
    <dbReference type="NCBI Taxonomy" id="53417"/>
    <lineage>
        <taxon>Bacteria</taxon>
        <taxon>Pseudomonadati</taxon>
        <taxon>Pseudomonadota</taxon>
        <taxon>Gammaproteobacteria</taxon>
        <taxon>Pasteurellales</taxon>
        <taxon>Pasteurellaceae</taxon>
        <taxon>Lonepinella</taxon>
    </lineage>
</organism>
<dbReference type="GO" id="GO:0016787">
    <property type="term" value="F:hydrolase activity"/>
    <property type="evidence" value="ECO:0007669"/>
    <property type="project" value="UniProtKB-KW"/>
</dbReference>